<protein>
    <submittedName>
        <fullName evidence="6">LysR family transcriptional regulator</fullName>
    </submittedName>
</protein>
<keyword evidence="2" id="KW-0805">Transcription regulation</keyword>
<evidence type="ECO:0000259" key="5">
    <source>
        <dbReference type="PROSITE" id="PS50931"/>
    </source>
</evidence>
<evidence type="ECO:0000256" key="2">
    <source>
        <dbReference type="ARBA" id="ARBA00023015"/>
    </source>
</evidence>
<dbReference type="SUPFAM" id="SSF46785">
    <property type="entry name" value="Winged helix' DNA-binding domain"/>
    <property type="match status" value="1"/>
</dbReference>
<evidence type="ECO:0000313" key="7">
    <source>
        <dbReference type="Proteomes" id="UP001597349"/>
    </source>
</evidence>
<dbReference type="CDD" id="cd08422">
    <property type="entry name" value="PBP2_CrgA_like"/>
    <property type="match status" value="1"/>
</dbReference>
<dbReference type="InterPro" id="IPR036390">
    <property type="entry name" value="WH_DNA-bd_sf"/>
</dbReference>
<dbReference type="PANTHER" id="PTHR30537:SF81">
    <property type="entry name" value="TRANSCRIPTIONAL REGULATOR-RELATED"/>
    <property type="match status" value="1"/>
</dbReference>
<dbReference type="RefSeq" id="WP_379022479.1">
    <property type="nucleotide sequence ID" value="NZ_JBHUGY010000034.1"/>
</dbReference>
<dbReference type="PRINTS" id="PR00039">
    <property type="entry name" value="HTHLYSR"/>
</dbReference>
<evidence type="ECO:0000313" key="6">
    <source>
        <dbReference type="EMBL" id="MFD2055767.1"/>
    </source>
</evidence>
<feature type="domain" description="HTH lysR-type" evidence="5">
    <location>
        <begin position="10"/>
        <end position="66"/>
    </location>
</feature>
<dbReference type="PROSITE" id="PS50931">
    <property type="entry name" value="HTH_LYSR"/>
    <property type="match status" value="1"/>
</dbReference>
<gene>
    <name evidence="6" type="ORF">ACFSQT_22700</name>
</gene>
<accession>A0ABW4WJU5</accession>
<dbReference type="InterPro" id="IPR036388">
    <property type="entry name" value="WH-like_DNA-bd_sf"/>
</dbReference>
<keyword evidence="7" id="KW-1185">Reference proteome</keyword>
<dbReference type="PANTHER" id="PTHR30537">
    <property type="entry name" value="HTH-TYPE TRANSCRIPTIONAL REGULATOR"/>
    <property type="match status" value="1"/>
</dbReference>
<evidence type="ECO:0000256" key="3">
    <source>
        <dbReference type="ARBA" id="ARBA00023125"/>
    </source>
</evidence>
<evidence type="ECO:0000256" key="4">
    <source>
        <dbReference type="ARBA" id="ARBA00023163"/>
    </source>
</evidence>
<keyword evidence="4" id="KW-0804">Transcription</keyword>
<dbReference type="Pfam" id="PF03466">
    <property type="entry name" value="LysR_substrate"/>
    <property type="match status" value="1"/>
</dbReference>
<dbReference type="InterPro" id="IPR005119">
    <property type="entry name" value="LysR_subst-bd"/>
</dbReference>
<dbReference type="Proteomes" id="UP001597349">
    <property type="component" value="Unassembled WGS sequence"/>
</dbReference>
<dbReference type="InterPro" id="IPR000847">
    <property type="entry name" value="LysR_HTH_N"/>
</dbReference>
<dbReference type="Pfam" id="PF00126">
    <property type="entry name" value="HTH_1"/>
    <property type="match status" value="1"/>
</dbReference>
<dbReference type="InterPro" id="IPR058163">
    <property type="entry name" value="LysR-type_TF_proteobact-type"/>
</dbReference>
<name>A0ABW4WJU5_9HYPH</name>
<dbReference type="Gene3D" id="1.10.10.10">
    <property type="entry name" value="Winged helix-like DNA-binding domain superfamily/Winged helix DNA-binding domain"/>
    <property type="match status" value="1"/>
</dbReference>
<comment type="similarity">
    <text evidence="1">Belongs to the LysR transcriptional regulatory family.</text>
</comment>
<dbReference type="Gene3D" id="3.40.190.290">
    <property type="match status" value="1"/>
</dbReference>
<dbReference type="EMBL" id="JBHUGY010000034">
    <property type="protein sequence ID" value="MFD2055767.1"/>
    <property type="molecule type" value="Genomic_DNA"/>
</dbReference>
<evidence type="ECO:0000256" key="1">
    <source>
        <dbReference type="ARBA" id="ARBA00009437"/>
    </source>
</evidence>
<reference evidence="7" key="1">
    <citation type="journal article" date="2019" name="Int. J. Syst. Evol. Microbiol.">
        <title>The Global Catalogue of Microorganisms (GCM) 10K type strain sequencing project: providing services to taxonomists for standard genome sequencing and annotation.</title>
        <authorList>
            <consortium name="The Broad Institute Genomics Platform"/>
            <consortium name="The Broad Institute Genome Sequencing Center for Infectious Disease"/>
            <person name="Wu L."/>
            <person name="Ma J."/>
        </authorList>
    </citation>
    <scope>NUCLEOTIDE SEQUENCE [LARGE SCALE GENOMIC DNA]</scope>
    <source>
        <strain evidence="7">CGMCC 1.16226</strain>
    </source>
</reference>
<keyword evidence="3" id="KW-0238">DNA-binding</keyword>
<proteinExistence type="inferred from homology"/>
<dbReference type="SUPFAM" id="SSF53850">
    <property type="entry name" value="Periplasmic binding protein-like II"/>
    <property type="match status" value="1"/>
</dbReference>
<organism evidence="6 7">
    <name type="scientific">Mesorhizobium calcicola</name>
    <dbReference type="NCBI Taxonomy" id="1300310"/>
    <lineage>
        <taxon>Bacteria</taxon>
        <taxon>Pseudomonadati</taxon>
        <taxon>Pseudomonadota</taxon>
        <taxon>Alphaproteobacteria</taxon>
        <taxon>Hyphomicrobiales</taxon>
        <taxon>Phyllobacteriaceae</taxon>
        <taxon>Mesorhizobium</taxon>
    </lineage>
</organism>
<sequence length="341" mass="37300">MLPTPRPSELDLVAIRSFLAVVEADGISAAARRMGLAKSVVSERIARLERNLGVTLFNRGQRLSLTERGSVLAAGMQSLVENLDVLVHDVTSDPAEFGGRIKITTSAGLGVRYLGAIITAFLAENPNVEAEITYDDRFIDIAGENYDLALRIGHMRNSDLVGRRLCTIRRLLCASPLYIEKYGAPRTVEDLQHHRGLGYSMLQSTQQWRFQGNDGRRVSSKPPRLVFLANNGEAVRDAVLAGLGISNLPSFFVTEDIKAGRMTLLDLRLGIAPVELWALHSRRREPRPVAVALTAWLAARLGHPPFWESDLSSPASESARSGFVITSVSEDLDDSRSSAAT</sequence>
<comment type="caution">
    <text evidence="6">The sequence shown here is derived from an EMBL/GenBank/DDBJ whole genome shotgun (WGS) entry which is preliminary data.</text>
</comment>